<dbReference type="Proteomes" id="UP001165160">
    <property type="component" value="Unassembled WGS sequence"/>
</dbReference>
<keyword evidence="6 11" id="KW-0406">Ion transport</keyword>
<keyword evidence="5 11" id="KW-1133">Transmembrane helix</keyword>
<organism evidence="14 15">
    <name type="scientific">Triparma verrucosa</name>
    <dbReference type="NCBI Taxonomy" id="1606542"/>
    <lineage>
        <taxon>Eukaryota</taxon>
        <taxon>Sar</taxon>
        <taxon>Stramenopiles</taxon>
        <taxon>Ochrophyta</taxon>
        <taxon>Bolidophyceae</taxon>
        <taxon>Parmales</taxon>
        <taxon>Triparmaceae</taxon>
        <taxon>Triparma</taxon>
    </lineage>
</organism>
<dbReference type="Gene3D" id="3.10.580.10">
    <property type="entry name" value="CBS-domain"/>
    <property type="match status" value="1"/>
</dbReference>
<dbReference type="SUPFAM" id="SSF81340">
    <property type="entry name" value="Clc chloride channel"/>
    <property type="match status" value="1"/>
</dbReference>
<feature type="domain" description="CBS" evidence="13">
    <location>
        <begin position="760"/>
        <end position="820"/>
    </location>
</feature>
<name>A0A9W7BRU4_9STRA</name>
<evidence type="ECO:0000256" key="11">
    <source>
        <dbReference type="RuleBase" id="RU361221"/>
    </source>
</evidence>
<dbReference type="PRINTS" id="PR00762">
    <property type="entry name" value="CLCHANNEL"/>
</dbReference>
<feature type="compositionally biased region" description="Basic and acidic residues" evidence="12">
    <location>
        <begin position="65"/>
        <end position="78"/>
    </location>
</feature>
<feature type="transmembrane region" description="Helical" evidence="11">
    <location>
        <begin position="267"/>
        <end position="285"/>
    </location>
</feature>
<comment type="similarity">
    <text evidence="11">Belongs to the chloride channel (TC 2.A.49) family.</text>
</comment>
<dbReference type="GO" id="GO:0016020">
    <property type="term" value="C:membrane"/>
    <property type="evidence" value="ECO:0007669"/>
    <property type="project" value="UniProtKB-SubCell"/>
</dbReference>
<feature type="compositionally biased region" description="Polar residues" evidence="12">
    <location>
        <begin position="11"/>
        <end position="23"/>
    </location>
</feature>
<keyword evidence="8 11" id="KW-0472">Membrane</keyword>
<evidence type="ECO:0000256" key="5">
    <source>
        <dbReference type="ARBA" id="ARBA00022989"/>
    </source>
</evidence>
<keyword evidence="15" id="KW-1185">Reference proteome</keyword>
<evidence type="ECO:0000256" key="10">
    <source>
        <dbReference type="PROSITE-ProRule" id="PRU00703"/>
    </source>
</evidence>
<evidence type="ECO:0000256" key="9">
    <source>
        <dbReference type="ARBA" id="ARBA00023214"/>
    </source>
</evidence>
<dbReference type="Gene3D" id="1.10.3080.10">
    <property type="entry name" value="Clc chloride channel"/>
    <property type="match status" value="1"/>
</dbReference>
<dbReference type="GO" id="GO:0005254">
    <property type="term" value="F:chloride channel activity"/>
    <property type="evidence" value="ECO:0007669"/>
    <property type="project" value="UniProtKB-UniRule"/>
</dbReference>
<dbReference type="SMART" id="SM00116">
    <property type="entry name" value="CBS"/>
    <property type="match status" value="2"/>
</dbReference>
<evidence type="ECO:0000256" key="2">
    <source>
        <dbReference type="ARBA" id="ARBA00022448"/>
    </source>
</evidence>
<evidence type="ECO:0000256" key="8">
    <source>
        <dbReference type="ARBA" id="ARBA00023136"/>
    </source>
</evidence>
<dbReference type="AlphaFoldDB" id="A0A9W7BRU4"/>
<comment type="subcellular location">
    <subcellularLocation>
        <location evidence="1 11">Membrane</location>
        <topology evidence="1 11">Multi-pass membrane protein</topology>
    </subcellularLocation>
</comment>
<dbReference type="EMBL" id="BRXX01000181">
    <property type="protein sequence ID" value="GMH96296.1"/>
    <property type="molecule type" value="Genomic_DNA"/>
</dbReference>
<evidence type="ECO:0000256" key="12">
    <source>
        <dbReference type="SAM" id="MobiDB-lite"/>
    </source>
</evidence>
<evidence type="ECO:0000313" key="14">
    <source>
        <dbReference type="EMBL" id="GMH96296.1"/>
    </source>
</evidence>
<dbReference type="InterPro" id="IPR046342">
    <property type="entry name" value="CBS_dom_sf"/>
</dbReference>
<keyword evidence="3 11" id="KW-0812">Transmembrane</keyword>
<keyword evidence="7 10" id="KW-0129">CBS domain</keyword>
<feature type="transmembrane region" description="Helical" evidence="11">
    <location>
        <begin position="217"/>
        <end position="238"/>
    </location>
</feature>
<dbReference type="PROSITE" id="PS51371">
    <property type="entry name" value="CBS"/>
    <property type="match status" value="2"/>
</dbReference>
<feature type="region of interest" description="Disordered" evidence="12">
    <location>
        <begin position="1"/>
        <end position="36"/>
    </location>
</feature>
<evidence type="ECO:0000313" key="15">
    <source>
        <dbReference type="Proteomes" id="UP001165160"/>
    </source>
</evidence>
<evidence type="ECO:0000256" key="7">
    <source>
        <dbReference type="ARBA" id="ARBA00023122"/>
    </source>
</evidence>
<dbReference type="InterPro" id="IPR051280">
    <property type="entry name" value="Cl-channel/antiporter"/>
</dbReference>
<sequence length="860" mass="94533">MSKPPKGSTAMELSTFKSSTNNALLGGGDIENGSAPLTELQRVKKEKDALEAELRAIRKLLDEKAPASAKKTDLESMRDSVTSNEMGDEVGSLNSDMSPTNGSFNPFTSIRNRIKASSNDAKKFSSRRYRKKLGEKFESFDYDAPDDASQYSVLRDAKEVAIEDSRKEMFRWIYLVLIGGFTGLIAYWMTFCVGRLVTVKWDHTWELLQSGKTVESYLYYISWTAVCMVLAGLLVLWAPESAGSGIPQVKAYLNGNQVPGILRFKTLVAKVLGITLCVTSGMPAGREGPMVHTGSILGAGFARGYSDYFPCLPNMYTGFDNTKDRRDFVSMGAAAGVAAAFNAPIGGILFSLEEVSSFWSPSLTWRSFICAIFAAYTVNIFMAAFNGNFNDSGLVLFGHTTEDGGTYETWEIFAFMLVAVFGGFIGAAYVVINEHITMARKKFWAGKNPAWRIFEAVVLISAMLSAFYFIPMLWPCKEYVTDSDASHHTGFHGLNPIQYNCQDTSSRRLGEAHIASHYNELATLLLTPQETTILQLYSRNTQGYFSIGTLAFFTCFYFISAVTAYGIAVPAGLFIPGMMVGAGMGRLVGEILFSIVGDTIDPGLYALVGASAVLGGITRMTISLTVIMVEVSNDINYLLPIMLALAISKAVGDRFTHSLYDVHMDLASIPYLEADPPDVFNSLSAESIMARKVVMVGVEATIGEMEEALETTHHAFPVVDTGVTKLNRFFCGIITREHLDGQLEKAKKEKKPVIDISLAMDPSPFIAQTQLSLRRVLRLFRGMGLRHVVVVDGRQRVVGIITRKDFINAPTTVQSAIQDPRFVRATREAMMKMERSTRIKGANANAPVKLKRSNSWVGVL</sequence>
<dbReference type="SUPFAM" id="SSF54631">
    <property type="entry name" value="CBS-domain pair"/>
    <property type="match status" value="1"/>
</dbReference>
<feature type="transmembrane region" description="Helical" evidence="11">
    <location>
        <begin position="573"/>
        <end position="597"/>
    </location>
</feature>
<feature type="transmembrane region" description="Helical" evidence="11">
    <location>
        <begin position="603"/>
        <end position="629"/>
    </location>
</feature>
<evidence type="ECO:0000256" key="1">
    <source>
        <dbReference type="ARBA" id="ARBA00004141"/>
    </source>
</evidence>
<protein>
    <recommendedName>
        <fullName evidence="11">Chloride channel protein</fullName>
    </recommendedName>
</protein>
<dbReference type="InterPro" id="IPR014743">
    <property type="entry name" value="Cl-channel_core"/>
</dbReference>
<feature type="transmembrane region" description="Helical" evidence="11">
    <location>
        <begin position="363"/>
        <end position="385"/>
    </location>
</feature>
<keyword evidence="9 11" id="KW-0868">Chloride</keyword>
<feature type="transmembrane region" description="Helical" evidence="11">
    <location>
        <begin position="172"/>
        <end position="197"/>
    </location>
</feature>
<evidence type="ECO:0000256" key="6">
    <source>
        <dbReference type="ARBA" id="ARBA00023065"/>
    </source>
</evidence>
<gene>
    <name evidence="14" type="ORF">TrVE_jg3713</name>
</gene>
<comment type="caution">
    <text evidence="14">The sequence shown here is derived from an EMBL/GenBank/DDBJ whole genome shotgun (WGS) entry which is preliminary data.</text>
</comment>
<feature type="region of interest" description="Disordered" evidence="12">
    <location>
        <begin position="65"/>
        <end position="98"/>
    </location>
</feature>
<dbReference type="PANTHER" id="PTHR11689">
    <property type="entry name" value="CHLORIDE CHANNEL PROTEIN CLC FAMILY MEMBER"/>
    <property type="match status" value="1"/>
</dbReference>
<evidence type="ECO:0000256" key="3">
    <source>
        <dbReference type="ARBA" id="ARBA00022692"/>
    </source>
</evidence>
<feature type="transmembrane region" description="Helical" evidence="11">
    <location>
        <begin position="453"/>
        <end position="474"/>
    </location>
</feature>
<evidence type="ECO:0000256" key="4">
    <source>
        <dbReference type="ARBA" id="ARBA00022737"/>
    </source>
</evidence>
<keyword evidence="2 11" id="KW-0813">Transport</keyword>
<dbReference type="PANTHER" id="PTHR11689:SF136">
    <property type="entry name" value="H(+)_CL(-) EXCHANGE TRANSPORTER 7"/>
    <property type="match status" value="1"/>
</dbReference>
<dbReference type="Pfam" id="PF00654">
    <property type="entry name" value="Voltage_CLC"/>
    <property type="match status" value="1"/>
</dbReference>
<dbReference type="Pfam" id="PF00571">
    <property type="entry name" value="CBS"/>
    <property type="match status" value="2"/>
</dbReference>
<accession>A0A9W7BRU4</accession>
<feature type="transmembrane region" description="Helical" evidence="11">
    <location>
        <begin position="544"/>
        <end position="566"/>
    </location>
</feature>
<dbReference type="InterPro" id="IPR001807">
    <property type="entry name" value="ClC"/>
</dbReference>
<keyword evidence="4" id="KW-0677">Repeat</keyword>
<evidence type="ECO:0000259" key="13">
    <source>
        <dbReference type="PROSITE" id="PS51371"/>
    </source>
</evidence>
<proteinExistence type="inferred from homology"/>
<reference evidence="15" key="1">
    <citation type="journal article" date="2023" name="Commun. Biol.">
        <title>Genome analysis of Parmales, the sister group of diatoms, reveals the evolutionary specialization of diatoms from phago-mixotrophs to photoautotrophs.</title>
        <authorList>
            <person name="Ban H."/>
            <person name="Sato S."/>
            <person name="Yoshikawa S."/>
            <person name="Yamada K."/>
            <person name="Nakamura Y."/>
            <person name="Ichinomiya M."/>
            <person name="Sato N."/>
            <person name="Blanc-Mathieu R."/>
            <person name="Endo H."/>
            <person name="Kuwata A."/>
            <person name="Ogata H."/>
        </authorList>
    </citation>
    <scope>NUCLEOTIDE SEQUENCE [LARGE SCALE GENOMIC DNA]</scope>
    <source>
        <strain evidence="15">NIES 3699</strain>
    </source>
</reference>
<feature type="transmembrane region" description="Helical" evidence="11">
    <location>
        <begin position="328"/>
        <end position="351"/>
    </location>
</feature>
<dbReference type="InterPro" id="IPR000644">
    <property type="entry name" value="CBS_dom"/>
</dbReference>
<feature type="domain" description="CBS" evidence="13">
    <location>
        <begin position="689"/>
        <end position="749"/>
    </location>
</feature>
<dbReference type="CDD" id="cd04591">
    <property type="entry name" value="CBS_pair_voltage-gated_CLC_euk_bac"/>
    <property type="match status" value="1"/>
</dbReference>
<feature type="transmembrane region" description="Helical" evidence="11">
    <location>
        <begin position="412"/>
        <end position="432"/>
    </location>
</feature>